<organism evidence="1 2">
    <name type="scientific">Melastoma candidum</name>
    <dbReference type="NCBI Taxonomy" id="119954"/>
    <lineage>
        <taxon>Eukaryota</taxon>
        <taxon>Viridiplantae</taxon>
        <taxon>Streptophyta</taxon>
        <taxon>Embryophyta</taxon>
        <taxon>Tracheophyta</taxon>
        <taxon>Spermatophyta</taxon>
        <taxon>Magnoliopsida</taxon>
        <taxon>eudicotyledons</taxon>
        <taxon>Gunneridae</taxon>
        <taxon>Pentapetalae</taxon>
        <taxon>rosids</taxon>
        <taxon>malvids</taxon>
        <taxon>Myrtales</taxon>
        <taxon>Melastomataceae</taxon>
        <taxon>Melastomatoideae</taxon>
        <taxon>Melastomateae</taxon>
        <taxon>Melastoma</taxon>
    </lineage>
</organism>
<dbReference type="EMBL" id="CM042884">
    <property type="protein sequence ID" value="KAI4369528.1"/>
    <property type="molecule type" value="Genomic_DNA"/>
</dbReference>
<dbReference type="Proteomes" id="UP001057402">
    <property type="component" value="Chromosome 5"/>
</dbReference>
<proteinExistence type="predicted"/>
<sequence length="217" mass="23731">MPAEGLTRRLPAWTVAAPAIAKSTKVSVELPGITDEQRSIAPTGDEPLRLRGRTKSNEDGKTVVVDRRRRGKKRKSSEEEETRDAGGDVRSDAGEDVEFGRKPKGRIPRRRRNFKVDGRQVDVALLADDEIELTVEDLVSIAEENIAAYGDAPRPPGESTPECISARMEKPSSEVGVEEIDAGATNESSDTAQEMLDLLLGPLLKRKPLKEVPDHGE</sequence>
<reference evidence="2" key="1">
    <citation type="journal article" date="2023" name="Front. Plant Sci.">
        <title>Chromosomal-level genome assembly of Melastoma candidum provides insights into trichome evolution.</title>
        <authorList>
            <person name="Zhong Y."/>
            <person name="Wu W."/>
            <person name="Sun C."/>
            <person name="Zou P."/>
            <person name="Liu Y."/>
            <person name="Dai S."/>
            <person name="Zhou R."/>
        </authorList>
    </citation>
    <scope>NUCLEOTIDE SEQUENCE [LARGE SCALE GENOMIC DNA]</scope>
</reference>
<evidence type="ECO:0000313" key="2">
    <source>
        <dbReference type="Proteomes" id="UP001057402"/>
    </source>
</evidence>
<keyword evidence="2" id="KW-1185">Reference proteome</keyword>
<evidence type="ECO:0000313" key="1">
    <source>
        <dbReference type="EMBL" id="KAI4369528.1"/>
    </source>
</evidence>
<gene>
    <name evidence="1" type="ORF">MLD38_017957</name>
</gene>
<comment type="caution">
    <text evidence="1">The sequence shown here is derived from an EMBL/GenBank/DDBJ whole genome shotgun (WGS) entry which is preliminary data.</text>
</comment>
<protein>
    <submittedName>
        <fullName evidence="1">Uncharacterized protein</fullName>
    </submittedName>
</protein>
<accession>A0ACB9QWE4</accession>
<name>A0ACB9QWE4_9MYRT</name>